<feature type="compositionally biased region" description="Acidic residues" evidence="1">
    <location>
        <begin position="70"/>
        <end position="82"/>
    </location>
</feature>
<dbReference type="InParanoid" id="A0A0C3FLY5"/>
<reference evidence="2 3" key="1">
    <citation type="submission" date="2014-04" db="EMBL/GenBank/DDBJ databases">
        <authorList>
            <consortium name="DOE Joint Genome Institute"/>
            <person name="Kuo A."/>
            <person name="Tarkka M."/>
            <person name="Buscot F."/>
            <person name="Kohler A."/>
            <person name="Nagy L.G."/>
            <person name="Floudas D."/>
            <person name="Copeland A."/>
            <person name="Barry K.W."/>
            <person name="Cichocki N."/>
            <person name="Veneault-Fourrey C."/>
            <person name="LaButti K."/>
            <person name="Lindquist E.A."/>
            <person name="Lipzen A."/>
            <person name="Lundell T."/>
            <person name="Morin E."/>
            <person name="Murat C."/>
            <person name="Sun H."/>
            <person name="Tunlid A."/>
            <person name="Henrissat B."/>
            <person name="Grigoriev I.V."/>
            <person name="Hibbett D.S."/>
            <person name="Martin F."/>
            <person name="Nordberg H.P."/>
            <person name="Cantor M.N."/>
            <person name="Hua S.X."/>
        </authorList>
    </citation>
    <scope>NUCLEOTIDE SEQUENCE [LARGE SCALE GENOMIC DNA]</scope>
    <source>
        <strain evidence="2 3">F 1598</strain>
    </source>
</reference>
<dbReference type="EMBL" id="KN833003">
    <property type="protein sequence ID" value="KIM80556.1"/>
    <property type="molecule type" value="Genomic_DNA"/>
</dbReference>
<feature type="compositionally biased region" description="Low complexity" evidence="1">
    <location>
        <begin position="1"/>
        <end position="20"/>
    </location>
</feature>
<feature type="compositionally biased region" description="Acidic residues" evidence="1">
    <location>
        <begin position="119"/>
        <end position="129"/>
    </location>
</feature>
<feature type="region of interest" description="Disordered" evidence="1">
    <location>
        <begin position="1"/>
        <end position="139"/>
    </location>
</feature>
<dbReference type="AlphaFoldDB" id="A0A0C3FLY5"/>
<proteinExistence type="predicted"/>
<feature type="compositionally biased region" description="Low complexity" evidence="1">
    <location>
        <begin position="93"/>
        <end position="107"/>
    </location>
</feature>
<accession>A0A0C3FLY5</accession>
<evidence type="ECO:0000313" key="3">
    <source>
        <dbReference type="Proteomes" id="UP000054166"/>
    </source>
</evidence>
<organism evidence="2 3">
    <name type="scientific">Piloderma croceum (strain F 1598)</name>
    <dbReference type="NCBI Taxonomy" id="765440"/>
    <lineage>
        <taxon>Eukaryota</taxon>
        <taxon>Fungi</taxon>
        <taxon>Dikarya</taxon>
        <taxon>Basidiomycota</taxon>
        <taxon>Agaricomycotina</taxon>
        <taxon>Agaricomycetes</taxon>
        <taxon>Agaricomycetidae</taxon>
        <taxon>Atheliales</taxon>
        <taxon>Atheliaceae</taxon>
        <taxon>Piloderma</taxon>
    </lineage>
</organism>
<feature type="compositionally biased region" description="Basic residues" evidence="1">
    <location>
        <begin position="22"/>
        <end position="32"/>
    </location>
</feature>
<name>A0A0C3FLY5_PILCF</name>
<dbReference type="Proteomes" id="UP000054166">
    <property type="component" value="Unassembled WGS sequence"/>
</dbReference>
<sequence>MPPKKAAPSKSKAAVTPPAARGRGRPSKSKVVKSREFVDDESDDVIEITSSEEEVKTVRGKKASVAISPLDEDSEGDTEIVEPETPTRKSRRVPSVPSVTPSTTRTTPSKKKATSDWASDSDDDGDIEMSESPKKNRLTPAQRVRFVEIAKSVKPIKKEAKADFAVVVPTL</sequence>
<evidence type="ECO:0000256" key="1">
    <source>
        <dbReference type="SAM" id="MobiDB-lite"/>
    </source>
</evidence>
<evidence type="ECO:0000313" key="2">
    <source>
        <dbReference type="EMBL" id="KIM80556.1"/>
    </source>
</evidence>
<feature type="non-terminal residue" evidence="2">
    <location>
        <position position="171"/>
    </location>
</feature>
<keyword evidence="3" id="KW-1185">Reference proteome</keyword>
<reference evidence="3" key="2">
    <citation type="submission" date="2015-01" db="EMBL/GenBank/DDBJ databases">
        <title>Evolutionary Origins and Diversification of the Mycorrhizal Mutualists.</title>
        <authorList>
            <consortium name="DOE Joint Genome Institute"/>
            <consortium name="Mycorrhizal Genomics Consortium"/>
            <person name="Kohler A."/>
            <person name="Kuo A."/>
            <person name="Nagy L.G."/>
            <person name="Floudas D."/>
            <person name="Copeland A."/>
            <person name="Barry K.W."/>
            <person name="Cichocki N."/>
            <person name="Veneault-Fourrey C."/>
            <person name="LaButti K."/>
            <person name="Lindquist E.A."/>
            <person name="Lipzen A."/>
            <person name="Lundell T."/>
            <person name="Morin E."/>
            <person name="Murat C."/>
            <person name="Riley R."/>
            <person name="Ohm R."/>
            <person name="Sun H."/>
            <person name="Tunlid A."/>
            <person name="Henrissat B."/>
            <person name="Grigoriev I.V."/>
            <person name="Hibbett D.S."/>
            <person name="Martin F."/>
        </authorList>
    </citation>
    <scope>NUCLEOTIDE SEQUENCE [LARGE SCALE GENOMIC DNA]</scope>
    <source>
        <strain evidence="3">F 1598</strain>
    </source>
</reference>
<protein>
    <submittedName>
        <fullName evidence="2">Uncharacterized protein</fullName>
    </submittedName>
</protein>
<gene>
    <name evidence="2" type="ORF">PILCRDRAFT_9383</name>
</gene>
<dbReference type="HOGENOM" id="CLU_1566654_0_0_1"/>
<feature type="compositionally biased region" description="Acidic residues" evidence="1">
    <location>
        <begin position="38"/>
        <end position="52"/>
    </location>
</feature>